<dbReference type="AlphaFoldDB" id="A0A9P6QTT5"/>
<dbReference type="GO" id="GO:0016874">
    <property type="term" value="F:ligase activity"/>
    <property type="evidence" value="ECO:0007669"/>
    <property type="project" value="UniProtKB-KW"/>
</dbReference>
<dbReference type="EMBL" id="JAAAIN010001739">
    <property type="protein sequence ID" value="KAG0300541.1"/>
    <property type="molecule type" value="Genomic_DNA"/>
</dbReference>
<dbReference type="PROSITE" id="PS50082">
    <property type="entry name" value="WD_REPEATS_2"/>
    <property type="match status" value="1"/>
</dbReference>
<reference evidence="2" key="1">
    <citation type="journal article" date="2020" name="Fungal Divers.">
        <title>Resolving the Mortierellaceae phylogeny through synthesis of multi-gene phylogenetics and phylogenomics.</title>
        <authorList>
            <person name="Vandepol N."/>
            <person name="Liber J."/>
            <person name="Desiro A."/>
            <person name="Na H."/>
            <person name="Kennedy M."/>
            <person name="Barry K."/>
            <person name="Grigoriev I.V."/>
            <person name="Miller A.N."/>
            <person name="O'Donnell K."/>
            <person name="Stajich J.E."/>
            <person name="Bonito G."/>
        </authorList>
    </citation>
    <scope>NUCLEOTIDE SEQUENCE</scope>
    <source>
        <strain evidence="2">NVP60</strain>
    </source>
</reference>
<keyword evidence="1" id="KW-0853">WD repeat</keyword>
<dbReference type="Gene3D" id="2.130.10.10">
    <property type="entry name" value="YVTN repeat-like/Quinoprotein amine dehydrogenase"/>
    <property type="match status" value="1"/>
</dbReference>
<organism evidence="2 3">
    <name type="scientific">Linnemannia gamsii</name>
    <dbReference type="NCBI Taxonomy" id="64522"/>
    <lineage>
        <taxon>Eukaryota</taxon>
        <taxon>Fungi</taxon>
        <taxon>Fungi incertae sedis</taxon>
        <taxon>Mucoromycota</taxon>
        <taxon>Mortierellomycotina</taxon>
        <taxon>Mortierellomycetes</taxon>
        <taxon>Mortierellales</taxon>
        <taxon>Mortierellaceae</taxon>
        <taxon>Linnemannia</taxon>
    </lineage>
</organism>
<evidence type="ECO:0000313" key="3">
    <source>
        <dbReference type="Proteomes" id="UP000823405"/>
    </source>
</evidence>
<keyword evidence="2" id="KW-0436">Ligase</keyword>
<name>A0A9P6QTT5_9FUNG</name>
<sequence>AELRLNDGFLVSKSADGTVKVWDPLTANLLLTLGSHPPGIGPAVSAVQHDSNKLVMAADGSLQTWDIRTGQLLEDIKEGVDSVFQVAFDRRRRVVGGSVDVQGAFGLVRETFLEILDYKDEEMPQESQL</sequence>
<comment type="caution">
    <text evidence="2">The sequence shown here is derived from an EMBL/GenBank/DDBJ whole genome shotgun (WGS) entry which is preliminary data.</text>
</comment>
<feature type="repeat" description="WD" evidence="1">
    <location>
        <begin position="1"/>
        <end position="32"/>
    </location>
</feature>
<keyword evidence="3" id="KW-1185">Reference proteome</keyword>
<evidence type="ECO:0000256" key="1">
    <source>
        <dbReference type="PROSITE-ProRule" id="PRU00221"/>
    </source>
</evidence>
<proteinExistence type="predicted"/>
<dbReference type="InterPro" id="IPR011047">
    <property type="entry name" value="Quinoprotein_ADH-like_sf"/>
</dbReference>
<dbReference type="Proteomes" id="UP000823405">
    <property type="component" value="Unassembled WGS sequence"/>
</dbReference>
<evidence type="ECO:0000313" key="2">
    <source>
        <dbReference type="EMBL" id="KAG0300541.1"/>
    </source>
</evidence>
<protein>
    <submittedName>
        <fullName evidence="2">SCF ubiquitin ligase complex subunit cdc4</fullName>
    </submittedName>
</protein>
<accession>A0A9P6QTT5</accession>
<feature type="non-terminal residue" evidence="2">
    <location>
        <position position="129"/>
    </location>
</feature>
<dbReference type="InterPro" id="IPR001680">
    <property type="entry name" value="WD40_rpt"/>
</dbReference>
<dbReference type="SUPFAM" id="SSF50998">
    <property type="entry name" value="Quinoprotein alcohol dehydrogenase-like"/>
    <property type="match status" value="1"/>
</dbReference>
<gene>
    <name evidence="2" type="primary">CDC4_1</name>
    <name evidence="2" type="ORF">BGZ97_003172</name>
</gene>
<dbReference type="InterPro" id="IPR015943">
    <property type="entry name" value="WD40/YVTN_repeat-like_dom_sf"/>
</dbReference>
<dbReference type="OrthoDB" id="2095648at2759"/>